<evidence type="ECO:0000313" key="1">
    <source>
        <dbReference type="EMBL" id="KAJ8385531.1"/>
    </source>
</evidence>
<dbReference type="EMBL" id="JAINUG010000247">
    <property type="protein sequence ID" value="KAJ8385531.1"/>
    <property type="molecule type" value="Genomic_DNA"/>
</dbReference>
<keyword evidence="2" id="KW-1185">Reference proteome</keyword>
<organism evidence="1 2">
    <name type="scientific">Aldrovandia affinis</name>
    <dbReference type="NCBI Taxonomy" id="143900"/>
    <lineage>
        <taxon>Eukaryota</taxon>
        <taxon>Metazoa</taxon>
        <taxon>Chordata</taxon>
        <taxon>Craniata</taxon>
        <taxon>Vertebrata</taxon>
        <taxon>Euteleostomi</taxon>
        <taxon>Actinopterygii</taxon>
        <taxon>Neopterygii</taxon>
        <taxon>Teleostei</taxon>
        <taxon>Notacanthiformes</taxon>
        <taxon>Halosauridae</taxon>
        <taxon>Aldrovandia</taxon>
    </lineage>
</organism>
<dbReference type="AlphaFoldDB" id="A0AAD7RJR9"/>
<sequence length="90" mass="10164">MIFERHDGAVRLDRTGISQRSASVADASYQYRPTRWEREARPPPQIRHSRAARFSTPALWYPSVAYCVGRAGVGLEDGPRGIRQHARISS</sequence>
<proteinExistence type="predicted"/>
<comment type="caution">
    <text evidence="1">The sequence shown here is derived from an EMBL/GenBank/DDBJ whole genome shotgun (WGS) entry which is preliminary data.</text>
</comment>
<gene>
    <name evidence="1" type="ORF">AAFF_G00184850</name>
</gene>
<accession>A0AAD7RJR9</accession>
<name>A0AAD7RJR9_9TELE</name>
<dbReference type="Proteomes" id="UP001221898">
    <property type="component" value="Unassembled WGS sequence"/>
</dbReference>
<protein>
    <submittedName>
        <fullName evidence="1">Uncharacterized protein</fullName>
    </submittedName>
</protein>
<reference evidence="1" key="1">
    <citation type="journal article" date="2023" name="Science">
        <title>Genome structures resolve the early diversification of teleost fishes.</title>
        <authorList>
            <person name="Parey E."/>
            <person name="Louis A."/>
            <person name="Montfort J."/>
            <person name="Bouchez O."/>
            <person name="Roques C."/>
            <person name="Iampietro C."/>
            <person name="Lluch J."/>
            <person name="Castinel A."/>
            <person name="Donnadieu C."/>
            <person name="Desvignes T."/>
            <person name="Floi Bucao C."/>
            <person name="Jouanno E."/>
            <person name="Wen M."/>
            <person name="Mejri S."/>
            <person name="Dirks R."/>
            <person name="Jansen H."/>
            <person name="Henkel C."/>
            <person name="Chen W.J."/>
            <person name="Zahm M."/>
            <person name="Cabau C."/>
            <person name="Klopp C."/>
            <person name="Thompson A.W."/>
            <person name="Robinson-Rechavi M."/>
            <person name="Braasch I."/>
            <person name="Lecointre G."/>
            <person name="Bobe J."/>
            <person name="Postlethwait J.H."/>
            <person name="Berthelot C."/>
            <person name="Roest Crollius H."/>
            <person name="Guiguen Y."/>
        </authorList>
    </citation>
    <scope>NUCLEOTIDE SEQUENCE</scope>
    <source>
        <strain evidence="1">NC1722</strain>
    </source>
</reference>
<evidence type="ECO:0000313" key="2">
    <source>
        <dbReference type="Proteomes" id="UP001221898"/>
    </source>
</evidence>